<comment type="caution">
    <text evidence="1">The sequence shown here is derived from an EMBL/GenBank/DDBJ whole genome shotgun (WGS) entry which is preliminary data.</text>
</comment>
<dbReference type="AlphaFoldDB" id="A0A4S8QL91"/>
<accession>A0A4S8QL91</accession>
<protein>
    <submittedName>
        <fullName evidence="1">Uncharacterized protein</fullName>
    </submittedName>
</protein>
<organism evidence="1 2">
    <name type="scientific">Botrytis galanthina</name>
    <dbReference type="NCBI Taxonomy" id="278940"/>
    <lineage>
        <taxon>Eukaryota</taxon>
        <taxon>Fungi</taxon>
        <taxon>Dikarya</taxon>
        <taxon>Ascomycota</taxon>
        <taxon>Pezizomycotina</taxon>
        <taxon>Leotiomycetes</taxon>
        <taxon>Helotiales</taxon>
        <taxon>Sclerotiniaceae</taxon>
        <taxon>Botrytis</taxon>
    </lineage>
</organism>
<keyword evidence="2" id="KW-1185">Reference proteome</keyword>
<gene>
    <name evidence="1" type="ORF">BGAL_0452g00030</name>
</gene>
<proteinExistence type="predicted"/>
<name>A0A4S8QL91_9HELO</name>
<evidence type="ECO:0000313" key="2">
    <source>
        <dbReference type="Proteomes" id="UP000308671"/>
    </source>
</evidence>
<dbReference type="Proteomes" id="UP000308671">
    <property type="component" value="Unassembled WGS sequence"/>
</dbReference>
<sequence length="90" mass="10075">MKRFPSRIFRVIWRTEISPIADLLDSAIVHLIRAQFVVMDPNNWAGIVRLLSAMIAAAGAELSSAEGCCDRMLPEVHRGPDTNLRRGIIF</sequence>
<dbReference type="EMBL" id="PQXL01000451">
    <property type="protein sequence ID" value="THV45767.1"/>
    <property type="molecule type" value="Genomic_DNA"/>
</dbReference>
<reference evidence="1 2" key="1">
    <citation type="submission" date="2017-12" db="EMBL/GenBank/DDBJ databases">
        <title>Comparative genomics of Botrytis spp.</title>
        <authorList>
            <person name="Valero-Jimenez C.A."/>
            <person name="Tapia P."/>
            <person name="Veloso J."/>
            <person name="Silva-Moreno E."/>
            <person name="Staats M."/>
            <person name="Valdes J.H."/>
            <person name="Van Kan J.A.L."/>
        </authorList>
    </citation>
    <scope>NUCLEOTIDE SEQUENCE [LARGE SCALE GENOMIC DNA]</scope>
    <source>
        <strain evidence="1 2">MUCL435</strain>
    </source>
</reference>
<evidence type="ECO:0000313" key="1">
    <source>
        <dbReference type="EMBL" id="THV45767.1"/>
    </source>
</evidence>